<organism evidence="8 9">
    <name type="scientific">Cryptosporangium phraense</name>
    <dbReference type="NCBI Taxonomy" id="2593070"/>
    <lineage>
        <taxon>Bacteria</taxon>
        <taxon>Bacillati</taxon>
        <taxon>Actinomycetota</taxon>
        <taxon>Actinomycetes</taxon>
        <taxon>Cryptosporangiales</taxon>
        <taxon>Cryptosporangiaceae</taxon>
        <taxon>Cryptosporangium</taxon>
    </lineage>
</organism>
<evidence type="ECO:0000256" key="6">
    <source>
        <dbReference type="SAM" id="Phobius"/>
    </source>
</evidence>
<sequence length="408" mass="42762">MTDRLTRARLPTPSSEDVASRRRELGWALRALCMTETVSYGVLYYAFPVLAGSITADTGWSVTAITADFSAALVVAGLAGVFVGRLLDRHGPRWVMTGASILGVVSVVVIATAPTFWVFTVGWLLAGVAMSGVFYPPAFTAVTVWFGPDRLRALTAITLLAGLASTIFAPLTAALNAHLSWRATYLVLAVVLAVLTVPAHLIALRPAWRHPEPSRAEPDAPDPESQSVDRGVFVLLAAAFTIVDLCVYATIVGTVPLIEERGFSTAAASWALGIAGLGQVLGRLGYARLARHVALRTRTVAIFGVSVITTALFAVLPGPYALLVVVSLVAGNARGLTTLLSATAISDRWGTLRYARLNGVFNAPLTIASAVAPFIGAGVAAVFGGYPAAFGAFAALGLVAVLLVIRRR</sequence>
<keyword evidence="5 6" id="KW-0472">Membrane</keyword>
<evidence type="ECO:0000256" key="5">
    <source>
        <dbReference type="ARBA" id="ARBA00023136"/>
    </source>
</evidence>
<dbReference type="Gene3D" id="1.20.1250.20">
    <property type="entry name" value="MFS general substrate transporter like domains"/>
    <property type="match status" value="1"/>
</dbReference>
<dbReference type="Pfam" id="PF07690">
    <property type="entry name" value="MFS_1"/>
    <property type="match status" value="1"/>
</dbReference>
<dbReference type="GO" id="GO:0022857">
    <property type="term" value="F:transmembrane transporter activity"/>
    <property type="evidence" value="ECO:0007669"/>
    <property type="project" value="InterPro"/>
</dbReference>
<comment type="caution">
    <text evidence="8">The sequence shown here is derived from an EMBL/GenBank/DDBJ whole genome shotgun (WGS) entry which is preliminary data.</text>
</comment>
<feature type="transmembrane region" description="Helical" evidence="6">
    <location>
        <begin position="183"/>
        <end position="204"/>
    </location>
</feature>
<feature type="transmembrane region" description="Helical" evidence="6">
    <location>
        <begin position="357"/>
        <end position="380"/>
    </location>
</feature>
<dbReference type="PANTHER" id="PTHR43385">
    <property type="entry name" value="RIBOFLAVIN TRANSPORTER RIBJ"/>
    <property type="match status" value="1"/>
</dbReference>
<dbReference type="CDD" id="cd17355">
    <property type="entry name" value="MFS_YcxA_like"/>
    <property type="match status" value="1"/>
</dbReference>
<dbReference type="InterPro" id="IPR011701">
    <property type="entry name" value="MFS"/>
</dbReference>
<keyword evidence="3 6" id="KW-0812">Transmembrane</keyword>
<gene>
    <name evidence="8" type="ORF">FL583_09620</name>
</gene>
<dbReference type="GO" id="GO:0005886">
    <property type="term" value="C:plasma membrane"/>
    <property type="evidence" value="ECO:0007669"/>
    <property type="project" value="UniProtKB-SubCell"/>
</dbReference>
<dbReference type="InterPro" id="IPR036259">
    <property type="entry name" value="MFS_trans_sf"/>
</dbReference>
<feature type="transmembrane region" description="Helical" evidence="6">
    <location>
        <begin position="153"/>
        <end position="177"/>
    </location>
</feature>
<evidence type="ECO:0000256" key="3">
    <source>
        <dbReference type="ARBA" id="ARBA00022692"/>
    </source>
</evidence>
<dbReference type="InterPro" id="IPR052983">
    <property type="entry name" value="MFS_Riboflavin_Transporter"/>
</dbReference>
<accession>A0A545AVI4</accession>
<evidence type="ECO:0000256" key="4">
    <source>
        <dbReference type="ARBA" id="ARBA00022989"/>
    </source>
</evidence>
<feature type="transmembrane region" description="Helical" evidence="6">
    <location>
        <begin position="123"/>
        <end position="146"/>
    </location>
</feature>
<reference evidence="8 9" key="1">
    <citation type="submission" date="2019-07" db="EMBL/GenBank/DDBJ databases">
        <title>Cryptosporangium phraense sp. nov., isolated from plant litter.</title>
        <authorList>
            <person name="Suriyachadkun C."/>
        </authorList>
    </citation>
    <scope>NUCLEOTIDE SEQUENCE [LARGE SCALE GENOMIC DNA]</scope>
    <source>
        <strain evidence="8 9">A-T 5661</strain>
    </source>
</reference>
<dbReference type="AlphaFoldDB" id="A0A545AVI4"/>
<feature type="transmembrane region" description="Helical" evidence="6">
    <location>
        <begin position="232"/>
        <end position="255"/>
    </location>
</feature>
<feature type="transmembrane region" description="Helical" evidence="6">
    <location>
        <begin position="298"/>
        <end position="316"/>
    </location>
</feature>
<comment type="subcellular location">
    <subcellularLocation>
        <location evidence="1">Cell membrane</location>
        <topology evidence="1">Multi-pass membrane protein</topology>
    </subcellularLocation>
</comment>
<evidence type="ECO:0000313" key="8">
    <source>
        <dbReference type="EMBL" id="TQS45336.1"/>
    </source>
</evidence>
<dbReference type="PANTHER" id="PTHR43385:SF1">
    <property type="entry name" value="RIBOFLAVIN TRANSPORTER RIBJ"/>
    <property type="match status" value="1"/>
</dbReference>
<feature type="transmembrane region" description="Helical" evidence="6">
    <location>
        <begin position="386"/>
        <end position="405"/>
    </location>
</feature>
<evidence type="ECO:0000256" key="1">
    <source>
        <dbReference type="ARBA" id="ARBA00004651"/>
    </source>
</evidence>
<dbReference type="OrthoDB" id="7200137at2"/>
<dbReference type="RefSeq" id="WP_142704201.1">
    <property type="nucleotide sequence ID" value="NZ_VIRS01000005.1"/>
</dbReference>
<feature type="transmembrane region" description="Helical" evidence="6">
    <location>
        <begin position="267"/>
        <end position="286"/>
    </location>
</feature>
<feature type="transmembrane region" description="Helical" evidence="6">
    <location>
        <begin position="322"/>
        <end position="345"/>
    </location>
</feature>
<feature type="domain" description="Major facilitator superfamily (MFS) profile" evidence="7">
    <location>
        <begin position="25"/>
        <end position="408"/>
    </location>
</feature>
<evidence type="ECO:0000259" key="7">
    <source>
        <dbReference type="PROSITE" id="PS50850"/>
    </source>
</evidence>
<keyword evidence="2" id="KW-0813">Transport</keyword>
<name>A0A545AVI4_9ACTN</name>
<dbReference type="EMBL" id="VIRS01000005">
    <property type="protein sequence ID" value="TQS45336.1"/>
    <property type="molecule type" value="Genomic_DNA"/>
</dbReference>
<dbReference type="InterPro" id="IPR020846">
    <property type="entry name" value="MFS_dom"/>
</dbReference>
<protein>
    <submittedName>
        <fullName evidence="8">MFS transporter</fullName>
    </submittedName>
</protein>
<feature type="transmembrane region" description="Helical" evidence="6">
    <location>
        <begin position="59"/>
        <end position="82"/>
    </location>
</feature>
<dbReference type="PROSITE" id="PS50850">
    <property type="entry name" value="MFS"/>
    <property type="match status" value="1"/>
</dbReference>
<proteinExistence type="predicted"/>
<dbReference type="InParanoid" id="A0A545AVI4"/>
<dbReference type="SUPFAM" id="SSF103473">
    <property type="entry name" value="MFS general substrate transporter"/>
    <property type="match status" value="1"/>
</dbReference>
<evidence type="ECO:0000256" key="2">
    <source>
        <dbReference type="ARBA" id="ARBA00022448"/>
    </source>
</evidence>
<dbReference type="Proteomes" id="UP000317982">
    <property type="component" value="Unassembled WGS sequence"/>
</dbReference>
<feature type="transmembrane region" description="Helical" evidence="6">
    <location>
        <begin position="94"/>
        <end position="117"/>
    </location>
</feature>
<evidence type="ECO:0000313" key="9">
    <source>
        <dbReference type="Proteomes" id="UP000317982"/>
    </source>
</evidence>
<keyword evidence="4 6" id="KW-1133">Transmembrane helix</keyword>
<feature type="transmembrane region" description="Helical" evidence="6">
    <location>
        <begin position="27"/>
        <end position="47"/>
    </location>
</feature>
<keyword evidence="9" id="KW-1185">Reference proteome</keyword>